<evidence type="ECO:0000313" key="2">
    <source>
        <dbReference type="EMBL" id="MBB4119099.1"/>
    </source>
</evidence>
<comment type="caution">
    <text evidence="2">The sequence shown here is derived from an EMBL/GenBank/DDBJ whole genome shotgun (WGS) entry which is preliminary data.</text>
</comment>
<reference evidence="2 3" key="1">
    <citation type="submission" date="2020-08" db="EMBL/GenBank/DDBJ databases">
        <title>Genomic Encyclopedia of Type Strains, Phase IV (KMG-IV): sequencing the most valuable type-strain genomes for metagenomic binning, comparative biology and taxonomic classification.</title>
        <authorList>
            <person name="Goeker M."/>
        </authorList>
    </citation>
    <scope>NUCLEOTIDE SEQUENCE [LARGE SCALE GENOMIC DNA]</scope>
    <source>
        <strain evidence="2 3">DSM 29568</strain>
    </source>
</reference>
<keyword evidence="2" id="KW-0012">Acyltransferase</keyword>
<feature type="chain" id="PRO_5032432779" evidence="1">
    <location>
        <begin position="21"/>
        <end position="349"/>
    </location>
</feature>
<dbReference type="Pfam" id="PF05096">
    <property type="entry name" value="Glu_cyclase_2"/>
    <property type="match status" value="1"/>
</dbReference>
<dbReference type="PANTHER" id="PTHR31270:SF1">
    <property type="entry name" value="GLUTAMINYL-PEPTIDE CYCLOTRANSFERASE"/>
    <property type="match status" value="1"/>
</dbReference>
<keyword evidence="1" id="KW-0732">Signal</keyword>
<dbReference type="Gene3D" id="2.130.10.10">
    <property type="entry name" value="YVTN repeat-like/Quinoprotein amine dehydrogenase"/>
    <property type="match status" value="1"/>
</dbReference>
<accession>A0A840EL53</accession>
<sequence length="349" mass="39728">MKVFKYIVFSSLLSLSIACGSGKENPKFQLELEQNKKTLQIGDAVTLSIKNPKKLQIDSVTYAYAGNTFAKSINNKKITKKLNTPLGKHLIAATVYYDNKKALLSKELILHNNKAPKLYTYKIINTYPHDIQAYTQGLEFYKDTLYESTGRYGHSSLRKVALTTGKILEKTNLEKQYFAEGISILNNKIYLLTWREGKGFVYNTTGLKKEKEFTYQQSKEGWGLCNDGEHLYKSDGTDKIWLLDPETLEEKSSIQPTTHKSVSTRLNELEWVEGKIYANTYLKDGVAIINPKTGAIEGIIDLRGLREKVTQHQTLDVLNGIAYNPNTKKLYVTGKNWDKLFEIEIIEKS</sequence>
<proteinExistence type="predicted"/>
<dbReference type="InterPro" id="IPR007788">
    <property type="entry name" value="QCT"/>
</dbReference>
<dbReference type="GO" id="GO:0016603">
    <property type="term" value="F:glutaminyl-peptide cyclotransferase activity"/>
    <property type="evidence" value="ECO:0007669"/>
    <property type="project" value="UniProtKB-EC"/>
</dbReference>
<organism evidence="2 3">
    <name type="scientific">Mesonia hippocampi</name>
    <dbReference type="NCBI Taxonomy" id="1628250"/>
    <lineage>
        <taxon>Bacteria</taxon>
        <taxon>Pseudomonadati</taxon>
        <taxon>Bacteroidota</taxon>
        <taxon>Flavobacteriia</taxon>
        <taxon>Flavobacteriales</taxon>
        <taxon>Flavobacteriaceae</taxon>
        <taxon>Mesonia</taxon>
    </lineage>
</organism>
<dbReference type="InterPro" id="IPR011044">
    <property type="entry name" value="Quino_amine_DH_bsu"/>
</dbReference>
<gene>
    <name evidence="2" type="ORF">GGR32_001395</name>
</gene>
<dbReference type="PROSITE" id="PS51257">
    <property type="entry name" value="PROKAR_LIPOPROTEIN"/>
    <property type="match status" value="1"/>
</dbReference>
<dbReference type="RefSeq" id="WP_183477457.1">
    <property type="nucleotide sequence ID" value="NZ_JACIFO010000005.1"/>
</dbReference>
<dbReference type="AlphaFoldDB" id="A0A840EL53"/>
<evidence type="ECO:0000256" key="1">
    <source>
        <dbReference type="SAM" id="SignalP"/>
    </source>
</evidence>
<dbReference type="PANTHER" id="PTHR31270">
    <property type="entry name" value="GLUTAMINYL-PEPTIDE CYCLOTRANSFERASE"/>
    <property type="match status" value="1"/>
</dbReference>
<evidence type="ECO:0000313" key="3">
    <source>
        <dbReference type="Proteomes" id="UP000553034"/>
    </source>
</evidence>
<protein>
    <submittedName>
        <fullName evidence="2">Glutaminyl-peptide cyclotransferase</fullName>
        <ecNumber evidence="2">2.3.2.5</ecNumber>
    </submittedName>
</protein>
<dbReference type="SUPFAM" id="SSF50969">
    <property type="entry name" value="YVTN repeat-like/Quinoprotein amine dehydrogenase"/>
    <property type="match status" value="1"/>
</dbReference>
<dbReference type="EC" id="2.3.2.5" evidence="2"/>
<dbReference type="Proteomes" id="UP000553034">
    <property type="component" value="Unassembled WGS sequence"/>
</dbReference>
<keyword evidence="2" id="KW-0808">Transferase</keyword>
<dbReference type="EMBL" id="JACIFO010000005">
    <property type="protein sequence ID" value="MBB4119099.1"/>
    <property type="molecule type" value="Genomic_DNA"/>
</dbReference>
<name>A0A840EL53_9FLAO</name>
<keyword evidence="3" id="KW-1185">Reference proteome</keyword>
<dbReference type="InterPro" id="IPR015943">
    <property type="entry name" value="WD40/YVTN_repeat-like_dom_sf"/>
</dbReference>
<feature type="signal peptide" evidence="1">
    <location>
        <begin position="1"/>
        <end position="20"/>
    </location>
</feature>